<evidence type="ECO:0000256" key="7">
    <source>
        <dbReference type="PIRSR" id="PIRSR601501-1"/>
    </source>
</evidence>
<name>A0A1N7LPM2_9PROT</name>
<comment type="subcellular location">
    <subcellularLocation>
        <location evidence="2">Cell envelope</location>
    </subcellularLocation>
</comment>
<feature type="binding site" evidence="7">
    <location>
        <position position="64"/>
    </location>
    <ligand>
        <name>Ni(2+)</name>
        <dbReference type="ChEBI" id="CHEBI:49786"/>
    </ligand>
</feature>
<keyword evidence="4 7" id="KW-0533">Nickel</keyword>
<feature type="binding site" evidence="7">
    <location>
        <position position="477"/>
    </location>
    <ligand>
        <name>Ni(2+)</name>
        <dbReference type="ChEBI" id="CHEBI:49786"/>
    </ligand>
</feature>
<dbReference type="PANTHER" id="PTHR42958">
    <property type="entry name" value="HYDROGENASE-2 LARGE CHAIN"/>
    <property type="match status" value="1"/>
</dbReference>
<evidence type="ECO:0000256" key="6">
    <source>
        <dbReference type="ARBA" id="ARBA00023002"/>
    </source>
</evidence>
<evidence type="ECO:0000256" key="3">
    <source>
        <dbReference type="ARBA" id="ARBA00009292"/>
    </source>
</evidence>
<evidence type="ECO:0000256" key="4">
    <source>
        <dbReference type="ARBA" id="ARBA00022596"/>
    </source>
</evidence>
<feature type="binding site" evidence="7">
    <location>
        <position position="61"/>
    </location>
    <ligand>
        <name>Ni(2+)</name>
        <dbReference type="ChEBI" id="CHEBI:49786"/>
    </ligand>
</feature>
<dbReference type="SUPFAM" id="SSF56762">
    <property type="entry name" value="HydB/Nqo4-like"/>
    <property type="match status" value="1"/>
</dbReference>
<dbReference type="PROSITE" id="PS00507">
    <property type="entry name" value="NI_HGENASE_L_1"/>
    <property type="match status" value="1"/>
</dbReference>
<comment type="cofactor">
    <cofactor evidence="1 7">
        <name>Ni(2+)</name>
        <dbReference type="ChEBI" id="CHEBI:49786"/>
    </cofactor>
</comment>
<accession>A0A1N7LPM2</accession>
<dbReference type="STRING" id="80876.SAMN05421779_103474"/>
<organism evidence="9 10">
    <name type="scientific">Insolitispirillum peregrinum</name>
    <dbReference type="NCBI Taxonomy" id="80876"/>
    <lineage>
        <taxon>Bacteria</taxon>
        <taxon>Pseudomonadati</taxon>
        <taxon>Pseudomonadota</taxon>
        <taxon>Alphaproteobacteria</taxon>
        <taxon>Rhodospirillales</taxon>
        <taxon>Novispirillaceae</taxon>
        <taxon>Insolitispirillum</taxon>
    </lineage>
</organism>
<evidence type="ECO:0000313" key="9">
    <source>
        <dbReference type="EMBL" id="SIS75768.1"/>
    </source>
</evidence>
<dbReference type="GO" id="GO:0030313">
    <property type="term" value="C:cell envelope"/>
    <property type="evidence" value="ECO:0007669"/>
    <property type="project" value="UniProtKB-SubCell"/>
</dbReference>
<dbReference type="Pfam" id="PF00374">
    <property type="entry name" value="NiFeSe_Hases"/>
    <property type="match status" value="2"/>
</dbReference>
<dbReference type="InterPro" id="IPR001501">
    <property type="entry name" value="Ni-dep_hyd_lsu"/>
</dbReference>
<dbReference type="InterPro" id="IPR050867">
    <property type="entry name" value="NiFe/NiFeSe_hydrgnase_LSU"/>
</dbReference>
<feature type="binding site" evidence="7">
    <location>
        <position position="483"/>
    </location>
    <ligand>
        <name>Mg(2+)</name>
        <dbReference type="ChEBI" id="CHEBI:18420"/>
    </ligand>
</feature>
<feature type="binding site" evidence="7">
    <location>
        <position position="426"/>
    </location>
    <ligand>
        <name>Mg(2+)</name>
        <dbReference type="ChEBI" id="CHEBI:18420"/>
    </ligand>
</feature>
<keyword evidence="7" id="KW-0460">Magnesium</keyword>
<evidence type="ECO:0000256" key="8">
    <source>
        <dbReference type="RuleBase" id="RU003896"/>
    </source>
</evidence>
<feature type="binding site" evidence="7">
    <location>
        <position position="64"/>
    </location>
    <ligand>
        <name>Fe cation</name>
        <dbReference type="ChEBI" id="CHEBI:24875"/>
    </ligand>
</feature>
<dbReference type="RefSeq" id="WP_076400179.1">
    <property type="nucleotide sequence ID" value="NZ_FTOA01000003.1"/>
</dbReference>
<gene>
    <name evidence="9" type="ORF">SAMN05421779_103474</name>
</gene>
<dbReference type="AlphaFoldDB" id="A0A1N7LPM2"/>
<evidence type="ECO:0000256" key="5">
    <source>
        <dbReference type="ARBA" id="ARBA00022723"/>
    </source>
</evidence>
<comment type="cofactor">
    <cofactor evidence="7">
        <name>Fe cation</name>
        <dbReference type="ChEBI" id="CHEBI:24875"/>
    </cofactor>
</comment>
<dbReference type="InterPro" id="IPR018194">
    <property type="entry name" value="Ni-dep_hyd_lsu_Ni_BS"/>
</dbReference>
<dbReference type="InterPro" id="IPR029014">
    <property type="entry name" value="NiFe-Hase_large"/>
</dbReference>
<dbReference type="PROSITE" id="PS00508">
    <property type="entry name" value="NI_HGENASE_L_2"/>
    <property type="match status" value="1"/>
</dbReference>
<dbReference type="Gene3D" id="1.10.645.10">
    <property type="entry name" value="Cytochrome-c3 Hydrogenase, chain B"/>
    <property type="match status" value="1"/>
</dbReference>
<evidence type="ECO:0000256" key="1">
    <source>
        <dbReference type="ARBA" id="ARBA00001967"/>
    </source>
</evidence>
<keyword evidence="7" id="KW-0408">Iron</keyword>
<reference evidence="9 10" key="1">
    <citation type="submission" date="2017-01" db="EMBL/GenBank/DDBJ databases">
        <authorList>
            <person name="Mah S.A."/>
            <person name="Swanson W.J."/>
            <person name="Moy G.W."/>
            <person name="Vacquier V.D."/>
        </authorList>
    </citation>
    <scope>NUCLEOTIDE SEQUENCE [LARGE SCALE GENOMIC DNA]</scope>
    <source>
        <strain evidence="9 10">DSM 11589</strain>
    </source>
</reference>
<sequence length="483" mass="52295">MSTRLVIGPFNRVEGDLEVRLTLDNQQVSRAEVVSPLYRGFEQILLGRAPLDALTIAPRVCGICSVSQSIAAAAALRQAADITPPANGIHALNLLQAAENLADHLTHSFVFFLPDFAQDFYRSHRWHDFAVAAYKANQGRRSAAMIRLRARILHLIGQLAGKWPHSLAIQPGGTTSTADTGSKVRLLSILSDVRRGLEEQVFSAPLEQIQALSTPDALAAYQAADAPESCDFRFFLHLCTALNLSGLGACTAPPLSFGAYADPDGTRLFPAGQGFPPTSIALFSLTEDLGSSWMDGPPQPPWESHNRPNPHKDNAYSWSKAPRLAGKPHQTGAWARQVIAGHPLLRAQGWSQGSSVASRVMARFLEMAALIPAMEQWARAIRPHQAFYTDAPLPSDAVGIGLTEAARGALGHWLAIRQNRLTQYQIIAPTTWNFSPRDQAGVPGPLEQALHGLALPADVTPSRALAVQHIVRSFDPCMACTVH</sequence>
<dbReference type="GO" id="GO:0008901">
    <property type="term" value="F:ferredoxin hydrogenase activity"/>
    <property type="evidence" value="ECO:0007669"/>
    <property type="project" value="InterPro"/>
</dbReference>
<dbReference type="Proteomes" id="UP000185678">
    <property type="component" value="Unassembled WGS sequence"/>
</dbReference>
<evidence type="ECO:0000256" key="2">
    <source>
        <dbReference type="ARBA" id="ARBA00004196"/>
    </source>
</evidence>
<evidence type="ECO:0000313" key="10">
    <source>
        <dbReference type="Proteomes" id="UP000185678"/>
    </source>
</evidence>
<keyword evidence="6 8" id="KW-0560">Oxidoreductase</keyword>
<keyword evidence="10" id="KW-1185">Reference proteome</keyword>
<dbReference type="OrthoDB" id="9761717at2"/>
<dbReference type="EMBL" id="FTOA01000003">
    <property type="protein sequence ID" value="SIS75768.1"/>
    <property type="molecule type" value="Genomic_DNA"/>
</dbReference>
<comment type="similarity">
    <text evidence="3 8">Belongs to the [NiFe]/[NiFeSe] hydrogenase large subunit family.</text>
</comment>
<feature type="binding site" evidence="7">
    <location>
        <position position="42"/>
    </location>
    <ligand>
        <name>Mg(2+)</name>
        <dbReference type="ChEBI" id="CHEBI:18420"/>
    </ligand>
</feature>
<feature type="binding site" evidence="7">
    <location>
        <position position="480"/>
    </location>
    <ligand>
        <name>Fe cation</name>
        <dbReference type="ChEBI" id="CHEBI:24875"/>
    </ligand>
</feature>
<dbReference type="PANTHER" id="PTHR42958:SF4">
    <property type="entry name" value="HYDROGENASE EXPRESSION_FORMATION PROTEIN HUPK"/>
    <property type="match status" value="1"/>
</dbReference>
<dbReference type="GO" id="GO:0016151">
    <property type="term" value="F:nickel cation binding"/>
    <property type="evidence" value="ECO:0007669"/>
    <property type="project" value="InterPro"/>
</dbReference>
<protein>
    <submittedName>
        <fullName evidence="9">Hydrogenase large subunit</fullName>
    </submittedName>
</protein>
<keyword evidence="5 7" id="KW-0479">Metal-binding</keyword>
<proteinExistence type="inferred from homology"/>